<name>A0A120AFJ4_9GAMM</name>
<evidence type="ECO:0000313" key="3">
    <source>
        <dbReference type="Proteomes" id="UP000023435"/>
    </source>
</evidence>
<protein>
    <recommendedName>
        <fullName evidence="1">DUF4440 domain-containing protein</fullName>
    </recommendedName>
</protein>
<keyword evidence="3" id="KW-1185">Reference proteome</keyword>
<gene>
    <name evidence="2" type="ORF">AZ78_0628</name>
</gene>
<dbReference type="InterPro" id="IPR032710">
    <property type="entry name" value="NTF2-like_dom_sf"/>
</dbReference>
<sequence>MGATGRSAAGRPAPRALWLLGLLALLLSACGEQAPPEQRLRATVQQMHETIQQRDPSALEDLLAKDFVGTNGLDRLGARRMAMALFLRYRNVGVKLGPLKVQMKPGHATVSFTAALTGAAGTIPDAAQIYDVQTGWREEDGQWRLTSARWTPVL</sequence>
<dbReference type="OrthoDB" id="5801455at2"/>
<dbReference type="InterPro" id="IPR027843">
    <property type="entry name" value="DUF4440"/>
</dbReference>
<evidence type="ECO:0000259" key="1">
    <source>
        <dbReference type="Pfam" id="PF14534"/>
    </source>
</evidence>
<organism evidence="2 3">
    <name type="scientific">Lysobacter capsici AZ78</name>
    <dbReference type="NCBI Taxonomy" id="1444315"/>
    <lineage>
        <taxon>Bacteria</taxon>
        <taxon>Pseudomonadati</taxon>
        <taxon>Pseudomonadota</taxon>
        <taxon>Gammaproteobacteria</taxon>
        <taxon>Lysobacterales</taxon>
        <taxon>Lysobacteraceae</taxon>
        <taxon>Lysobacter</taxon>
    </lineage>
</organism>
<dbReference type="Gene3D" id="3.10.450.50">
    <property type="match status" value="1"/>
</dbReference>
<dbReference type="EMBL" id="JAJA02000001">
    <property type="protein sequence ID" value="KWS03082.1"/>
    <property type="molecule type" value="Genomic_DNA"/>
</dbReference>
<proteinExistence type="predicted"/>
<dbReference type="AlphaFoldDB" id="A0A120AFJ4"/>
<dbReference type="Proteomes" id="UP000023435">
    <property type="component" value="Unassembled WGS sequence"/>
</dbReference>
<dbReference type="SUPFAM" id="SSF54427">
    <property type="entry name" value="NTF2-like"/>
    <property type="match status" value="1"/>
</dbReference>
<dbReference type="PROSITE" id="PS51257">
    <property type="entry name" value="PROKAR_LIPOPROTEIN"/>
    <property type="match status" value="1"/>
</dbReference>
<accession>A0A120AFJ4</accession>
<dbReference type="Pfam" id="PF14534">
    <property type="entry name" value="DUF4440"/>
    <property type="match status" value="1"/>
</dbReference>
<evidence type="ECO:0000313" key="2">
    <source>
        <dbReference type="EMBL" id="KWS03082.1"/>
    </source>
</evidence>
<feature type="domain" description="DUF4440" evidence="1">
    <location>
        <begin position="40"/>
        <end position="145"/>
    </location>
</feature>
<reference evidence="2 3" key="1">
    <citation type="journal article" date="2014" name="Genome Announc.">
        <title>Draft Genome Sequence of Lysobacter capsici AZ78, a Bacterium Antagonistic to Plant-Pathogenic Oomycetes.</title>
        <authorList>
            <person name="Puopolo G."/>
            <person name="Sonego P."/>
            <person name="Engelen K."/>
            <person name="Pertot I."/>
        </authorList>
    </citation>
    <scope>NUCLEOTIDE SEQUENCE [LARGE SCALE GENOMIC DNA]</scope>
    <source>
        <strain evidence="2 3">AZ78</strain>
    </source>
</reference>
<comment type="caution">
    <text evidence="2">The sequence shown here is derived from an EMBL/GenBank/DDBJ whole genome shotgun (WGS) entry which is preliminary data.</text>
</comment>
<dbReference type="RefSeq" id="WP_036102939.1">
    <property type="nucleotide sequence ID" value="NZ_JAJA02000001.1"/>
</dbReference>